<accession>A0A1Y1N1Z7</accession>
<proteinExistence type="inferred from homology"/>
<dbReference type="GO" id="GO:0048244">
    <property type="term" value="F:phytanoyl-CoA dioxygenase activity"/>
    <property type="evidence" value="ECO:0007669"/>
    <property type="project" value="UniProtKB-EC"/>
</dbReference>
<dbReference type="Pfam" id="PF05721">
    <property type="entry name" value="PhyH"/>
    <property type="match status" value="1"/>
</dbReference>
<dbReference type="EMBL" id="GEZM01015026">
    <property type="protein sequence ID" value="JAV91922.1"/>
    <property type="molecule type" value="Transcribed_RNA"/>
</dbReference>
<reference evidence="5" key="1">
    <citation type="journal article" date="2016" name="Sci. Rep.">
        <title>Molecular characterization of firefly nuptial gifts: a multi-omics approach sheds light on postcopulatory sexual selection.</title>
        <authorList>
            <person name="Al-Wathiqui N."/>
            <person name="Fallon T.R."/>
            <person name="South A."/>
            <person name="Weng J.K."/>
            <person name="Lewis S.M."/>
        </authorList>
    </citation>
    <scope>NUCLEOTIDE SEQUENCE</scope>
</reference>
<dbReference type="OrthoDB" id="2328924at2759"/>
<dbReference type="EMBL" id="VVIM01000009">
    <property type="protein sequence ID" value="KAB0794080.1"/>
    <property type="molecule type" value="Genomic_DNA"/>
</dbReference>
<reference evidence="6 7" key="2">
    <citation type="journal article" date="2018" name="Elife">
        <title>Firefly genomes illuminate parallel origins of bioluminescence in beetles.</title>
        <authorList>
            <person name="Fallon T.R."/>
            <person name="Lower S.E."/>
            <person name="Chang C.H."/>
            <person name="Bessho-Uehara M."/>
            <person name="Martin G.J."/>
            <person name="Bewick A.J."/>
            <person name="Behringer M."/>
            <person name="Debat H.J."/>
            <person name="Wong I."/>
            <person name="Day J.C."/>
            <person name="Suvorov A."/>
            <person name="Silva C.J."/>
            <person name="Stanger-Hall K.F."/>
            <person name="Hall D.W."/>
            <person name="Schmitz R.J."/>
            <person name="Nelson D.R."/>
            <person name="Lewis S.M."/>
            <person name="Shigenobu S."/>
            <person name="Bybee S.M."/>
            <person name="Larracuente A.M."/>
            <person name="Oba Y."/>
            <person name="Weng J.K."/>
        </authorList>
    </citation>
    <scope>NUCLEOTIDE SEQUENCE [LARGE SCALE GENOMIC DNA]</scope>
    <source>
        <strain evidence="6">1611_PpyrPB1</strain>
        <tissue evidence="6">Whole body</tissue>
    </source>
</reference>
<organism evidence="5">
    <name type="scientific">Photinus pyralis</name>
    <name type="common">Common eastern firefly</name>
    <name type="synonym">Lampyris pyralis</name>
    <dbReference type="NCBI Taxonomy" id="7054"/>
    <lineage>
        <taxon>Eukaryota</taxon>
        <taxon>Metazoa</taxon>
        <taxon>Ecdysozoa</taxon>
        <taxon>Arthropoda</taxon>
        <taxon>Hexapoda</taxon>
        <taxon>Insecta</taxon>
        <taxon>Pterygota</taxon>
        <taxon>Neoptera</taxon>
        <taxon>Endopterygota</taxon>
        <taxon>Coleoptera</taxon>
        <taxon>Polyphaga</taxon>
        <taxon>Elateriformia</taxon>
        <taxon>Elateroidea</taxon>
        <taxon>Lampyridae</taxon>
        <taxon>Lampyrinae</taxon>
        <taxon>Photinus</taxon>
    </lineage>
</organism>
<dbReference type="PANTHER" id="PTHR21308:SF1">
    <property type="entry name" value="PHYTANOYL-COA DIOXYGENASE, PEROXISOMAL"/>
    <property type="match status" value="1"/>
</dbReference>
<comment type="similarity">
    <text evidence="1">Belongs to the PhyH family.</text>
</comment>
<dbReference type="AlphaFoldDB" id="A0A1Y1N1Z7"/>
<dbReference type="Proteomes" id="UP000327044">
    <property type="component" value="Unassembled WGS sequence"/>
</dbReference>
<dbReference type="PANTHER" id="PTHR21308">
    <property type="entry name" value="PHYTANOYL-COA ALPHA-HYDROXYLASE"/>
    <property type="match status" value="1"/>
</dbReference>
<dbReference type="SUPFAM" id="SSF51197">
    <property type="entry name" value="Clavaminate synthase-like"/>
    <property type="match status" value="1"/>
</dbReference>
<dbReference type="EC" id="1.14.11.18" evidence="2"/>
<evidence type="ECO:0000313" key="6">
    <source>
        <dbReference type="EMBL" id="KAB0794080.1"/>
    </source>
</evidence>
<name>A0A1Y1N1Z7_PHOPY</name>
<keyword evidence="7" id="KW-1185">Reference proteome</keyword>
<dbReference type="InterPro" id="IPR047128">
    <property type="entry name" value="PhyH"/>
</dbReference>
<evidence type="ECO:0000256" key="4">
    <source>
        <dbReference type="ARBA" id="ARBA00034924"/>
    </source>
</evidence>
<evidence type="ECO:0000256" key="3">
    <source>
        <dbReference type="ARBA" id="ARBA00034921"/>
    </source>
</evidence>
<evidence type="ECO:0000256" key="1">
    <source>
        <dbReference type="ARBA" id="ARBA00005830"/>
    </source>
</evidence>
<dbReference type="GO" id="GO:0001561">
    <property type="term" value="P:fatty acid alpha-oxidation"/>
    <property type="evidence" value="ECO:0007669"/>
    <property type="project" value="InterPro"/>
</dbReference>
<dbReference type="InterPro" id="IPR008775">
    <property type="entry name" value="Phytyl_CoA_dOase-like"/>
</dbReference>
<sequence>MSTQKYKYTRNNLYLTDEQRNFYEENGYILFPKLVDFALLDECKDRFIEYCNGKLNTQHMTIMKDSSLKHKNVEGEFLINKIQDFNFDDVLFKYVQYKPMVDIVESIVGGNISSVHTMLINKPPNSEQDASRHPMHQDLHYFPFRPAEWIVASWTAMEKVDESNGCLFVVPGSHKGSLMKHEYPPNVTNAAYHGVMGLDHVPTVNLRMEKGDTVFFHPILLHGSGPNRTKGFRKAISAHYADSNCHFINVTGTTQDNIEKEVLKLAKHKGFPEVTFNMVWKAKSRLIRGEPGNFQNFTSHL</sequence>
<gene>
    <name evidence="6" type="ORF">PPYR_13700</name>
</gene>
<evidence type="ECO:0000313" key="7">
    <source>
        <dbReference type="Proteomes" id="UP000327044"/>
    </source>
</evidence>
<evidence type="ECO:0000313" key="5">
    <source>
        <dbReference type="EMBL" id="JAV91922.1"/>
    </source>
</evidence>
<dbReference type="InParanoid" id="A0A1Y1N1Z7"/>
<dbReference type="Gene3D" id="2.60.120.620">
    <property type="entry name" value="q2cbj1_9rhob like domain"/>
    <property type="match status" value="1"/>
</dbReference>
<evidence type="ECO:0000256" key="2">
    <source>
        <dbReference type="ARBA" id="ARBA00034809"/>
    </source>
</evidence>
<reference evidence="6" key="3">
    <citation type="submission" date="2019-08" db="EMBL/GenBank/DDBJ databases">
        <authorList>
            <consortium name="Photinus pyralis genome working group"/>
            <person name="Fallon T.R."/>
            <person name="Sander Lower S.E."/>
            <person name="Weng J.-K."/>
        </authorList>
    </citation>
    <scope>NUCLEOTIDE SEQUENCE</scope>
    <source>
        <strain evidence="6">1611_PpyrPB1</strain>
        <tissue evidence="6">Whole body</tissue>
    </source>
</reference>
<protein>
    <recommendedName>
        <fullName evidence="2">phytanoyl-CoA dioxygenase</fullName>
        <ecNumber evidence="2">1.14.11.18</ecNumber>
    </recommendedName>
    <alternativeName>
        <fullName evidence="3">Phytanic acid oxidase</fullName>
    </alternativeName>
    <alternativeName>
        <fullName evidence="4">Phytanoyl-CoA alpha-hydroxylase</fullName>
    </alternativeName>
</protein>